<gene>
    <name evidence="7" type="ORF">SAMN05421813_1507</name>
</gene>
<evidence type="ECO:0000313" key="8">
    <source>
        <dbReference type="Proteomes" id="UP000199226"/>
    </source>
</evidence>
<protein>
    <submittedName>
        <fullName evidence="7">Glucose/arabinose dehydrogenase, beta-propeller fold</fullName>
    </submittedName>
</protein>
<dbReference type="InterPro" id="IPR011041">
    <property type="entry name" value="Quinoprot_gluc/sorb_DH_b-prop"/>
</dbReference>
<reference evidence="8" key="1">
    <citation type="submission" date="2016-10" db="EMBL/GenBank/DDBJ databases">
        <authorList>
            <person name="Varghese N."/>
            <person name="Submissions S."/>
        </authorList>
    </citation>
    <scope>NUCLEOTIDE SEQUENCE [LARGE SCALE GENOMIC DNA]</scope>
    <source>
        <strain evidence="8">DSM 24536</strain>
    </source>
</reference>
<dbReference type="PROSITE" id="PS51007">
    <property type="entry name" value="CYTC"/>
    <property type="match status" value="1"/>
</dbReference>
<dbReference type="SUPFAM" id="SSF46626">
    <property type="entry name" value="Cytochrome c"/>
    <property type="match status" value="1"/>
</dbReference>
<evidence type="ECO:0000256" key="4">
    <source>
        <dbReference type="PROSITE-ProRule" id="PRU00433"/>
    </source>
</evidence>
<evidence type="ECO:0000256" key="1">
    <source>
        <dbReference type="ARBA" id="ARBA00022617"/>
    </source>
</evidence>
<feature type="domain" description="Cytochrome c" evidence="6">
    <location>
        <begin position="515"/>
        <end position="610"/>
    </location>
</feature>
<evidence type="ECO:0000313" key="7">
    <source>
        <dbReference type="EMBL" id="SDN14842.1"/>
    </source>
</evidence>
<sequence length="632" mass="69261">MKNIYSFEGLNLQLTYLLIFLSFAAIGCNSKETALPPGDKDNGGLILPGGFEALVVVDSIGGGSIIAQKVSQLSKSAIYTPPPPEIKGAPKSTQLSRPNNQPAGNYVGARHLAVNDNGDIYVKLRTPTTDGFGNAALRDVNGDGKADTVKIWGKYENRNRGTAMKIHNGYLYYSSELAVYRSKLKPGQLVPDGEMETVVIDEPPYHEHQAKALSFDGKGHMFVSWGIGTNSCQTENRRPGSPGLDPCPDMVDHGGIWMFDENKLNQKQSDGIRYATGMRSIVGMAWDDDTESLYAVHHGRDDFRLLWPEFYSPWKSTMLPADELFKVDKGFDGGFPYYYYDQMLEKKILSPEYGGDGIKEGDGAKLPKPLVGFPGHFAPNDILFYKGDQFPARYKEGAFIAMHGSTNRIPYPQVGYVVLFVPMKKGVVTGPWEVFADGFAGVDTIAIANDAKYRPMGLAEGPDGSLYVGDTQLGKIWRVMYKGDKSAFGATQLAAMEKRKNTISYLKTPDEMEDNLDRKGKPVHAALTYNIYCRACHQTDGSGDGNRYPPLAGSEWVNSDKTVLINIVLNGMTGPIQVKGQPYNDTMPAHASFLTDKEISGILTYVRSNFGNKAGPVTEAEVAAARKSLSKK</sequence>
<dbReference type="InterPro" id="IPR011042">
    <property type="entry name" value="6-blade_b-propeller_TolB-like"/>
</dbReference>
<dbReference type="OrthoDB" id="9811395at2"/>
<dbReference type="InterPro" id="IPR051459">
    <property type="entry name" value="Cytochrome_c-type_DH"/>
</dbReference>
<dbReference type="PANTHER" id="PTHR35008:SF8">
    <property type="entry name" value="ALCOHOL DEHYDROGENASE CYTOCHROME C SUBUNIT"/>
    <property type="match status" value="1"/>
</dbReference>
<evidence type="ECO:0000256" key="5">
    <source>
        <dbReference type="SAM" id="MobiDB-lite"/>
    </source>
</evidence>
<dbReference type="STRING" id="990371.SAMN05421813_1507"/>
<keyword evidence="2 4" id="KW-0479">Metal-binding</keyword>
<dbReference type="InterPro" id="IPR054539">
    <property type="entry name" value="Beta-prop_PDH"/>
</dbReference>
<dbReference type="EMBL" id="FNHH01000050">
    <property type="protein sequence ID" value="SDN14842.1"/>
    <property type="molecule type" value="Genomic_DNA"/>
</dbReference>
<evidence type="ECO:0000259" key="6">
    <source>
        <dbReference type="PROSITE" id="PS51007"/>
    </source>
</evidence>
<dbReference type="Gene3D" id="1.10.760.10">
    <property type="entry name" value="Cytochrome c-like domain"/>
    <property type="match status" value="1"/>
</dbReference>
<dbReference type="InterPro" id="IPR036909">
    <property type="entry name" value="Cyt_c-like_dom_sf"/>
</dbReference>
<accession>A0A1G9Z0E6</accession>
<keyword evidence="1 4" id="KW-0349">Heme</keyword>
<dbReference type="GO" id="GO:0009055">
    <property type="term" value="F:electron transfer activity"/>
    <property type="evidence" value="ECO:0007669"/>
    <property type="project" value="InterPro"/>
</dbReference>
<dbReference type="SUPFAM" id="SSF50952">
    <property type="entry name" value="Soluble quinoprotein glucose dehydrogenase"/>
    <property type="match status" value="1"/>
</dbReference>
<dbReference type="Pfam" id="PF13442">
    <property type="entry name" value="Cytochrome_CBB3"/>
    <property type="match status" value="1"/>
</dbReference>
<dbReference type="PANTHER" id="PTHR35008">
    <property type="entry name" value="BLL4482 PROTEIN-RELATED"/>
    <property type="match status" value="1"/>
</dbReference>
<keyword evidence="3 4" id="KW-0408">Iron</keyword>
<proteinExistence type="predicted"/>
<dbReference type="RefSeq" id="WP_090707249.1">
    <property type="nucleotide sequence ID" value="NZ_FNHH01000050.1"/>
</dbReference>
<keyword evidence="8" id="KW-1185">Reference proteome</keyword>
<dbReference type="GO" id="GO:0020037">
    <property type="term" value="F:heme binding"/>
    <property type="evidence" value="ECO:0007669"/>
    <property type="project" value="InterPro"/>
</dbReference>
<evidence type="ECO:0000256" key="2">
    <source>
        <dbReference type="ARBA" id="ARBA00022723"/>
    </source>
</evidence>
<dbReference type="InterPro" id="IPR009056">
    <property type="entry name" value="Cyt_c-like_dom"/>
</dbReference>
<dbReference type="Proteomes" id="UP000199226">
    <property type="component" value="Unassembled WGS sequence"/>
</dbReference>
<feature type="compositionally biased region" description="Polar residues" evidence="5">
    <location>
        <begin position="91"/>
        <end position="102"/>
    </location>
</feature>
<feature type="region of interest" description="Disordered" evidence="5">
    <location>
        <begin position="81"/>
        <end position="102"/>
    </location>
</feature>
<dbReference type="GO" id="GO:0046872">
    <property type="term" value="F:metal ion binding"/>
    <property type="evidence" value="ECO:0007669"/>
    <property type="project" value="UniProtKB-KW"/>
</dbReference>
<dbReference type="AlphaFoldDB" id="A0A1G9Z0E6"/>
<dbReference type="Pfam" id="PF22807">
    <property type="entry name" value="TrAA12"/>
    <property type="match status" value="1"/>
</dbReference>
<dbReference type="Gene3D" id="2.120.10.30">
    <property type="entry name" value="TolB, C-terminal domain"/>
    <property type="match status" value="1"/>
</dbReference>
<dbReference type="PROSITE" id="PS51257">
    <property type="entry name" value="PROKAR_LIPOPROTEIN"/>
    <property type="match status" value="1"/>
</dbReference>
<name>A0A1G9Z0E6_9SPHI</name>
<organism evidence="7 8">
    <name type="scientific">Daejeonella rubra</name>
    <dbReference type="NCBI Taxonomy" id="990371"/>
    <lineage>
        <taxon>Bacteria</taxon>
        <taxon>Pseudomonadati</taxon>
        <taxon>Bacteroidota</taxon>
        <taxon>Sphingobacteriia</taxon>
        <taxon>Sphingobacteriales</taxon>
        <taxon>Sphingobacteriaceae</taxon>
        <taxon>Daejeonella</taxon>
    </lineage>
</organism>
<evidence type="ECO:0000256" key="3">
    <source>
        <dbReference type="ARBA" id="ARBA00023004"/>
    </source>
</evidence>